<comment type="caution">
    <text evidence="1">The sequence shown here is derived from an EMBL/GenBank/DDBJ whole genome shotgun (WGS) entry which is preliminary data.</text>
</comment>
<dbReference type="Proteomes" id="UP001273531">
    <property type="component" value="Unassembled WGS sequence"/>
</dbReference>
<proteinExistence type="predicted"/>
<dbReference type="RefSeq" id="WP_317225519.1">
    <property type="nucleotide sequence ID" value="NZ_JAWJEJ010000001.1"/>
</dbReference>
<evidence type="ECO:0000313" key="1">
    <source>
        <dbReference type="EMBL" id="MDV3456332.1"/>
    </source>
</evidence>
<accession>A0ABU3Y4K1</accession>
<keyword evidence="2" id="KW-1185">Reference proteome</keyword>
<protein>
    <submittedName>
        <fullName evidence="1">Uncharacterized protein</fullName>
    </submittedName>
</protein>
<organism evidence="1 2">
    <name type="scientific">Sphingomonas agrestis</name>
    <dbReference type="NCBI Taxonomy" id="3080540"/>
    <lineage>
        <taxon>Bacteria</taxon>
        <taxon>Pseudomonadati</taxon>
        <taxon>Pseudomonadota</taxon>
        <taxon>Alphaproteobacteria</taxon>
        <taxon>Sphingomonadales</taxon>
        <taxon>Sphingomonadaceae</taxon>
        <taxon>Sphingomonas</taxon>
    </lineage>
</organism>
<dbReference type="EMBL" id="JAWJEJ010000001">
    <property type="protein sequence ID" value="MDV3456332.1"/>
    <property type="molecule type" value="Genomic_DNA"/>
</dbReference>
<reference evidence="1 2" key="1">
    <citation type="submission" date="2023-10" db="EMBL/GenBank/DDBJ databases">
        <title>Sphingomonas sp. HF-S4 16S ribosomal RNA gene Genome sequencing and assembly.</title>
        <authorList>
            <person name="Lee H."/>
        </authorList>
    </citation>
    <scope>NUCLEOTIDE SEQUENCE [LARGE SCALE GENOMIC DNA]</scope>
    <source>
        <strain evidence="1 2">HF-S4</strain>
    </source>
</reference>
<sequence length="409" mass="43752">MPGDFVALQEPFGEDAIRTVNFFNGRLLTGNDMSREQAARREADARIGLALGDGIANGLQVAFKGNIAPGGRPAVEVQPGVAVNRAGSVLCLKHKVSLALDRAAQPGTDNVACLFGDCAPLADGDYVAGAGLYVLTIAPAFTSEGRAAVSGMGDTSPRCALDATVEAVQFRLLEIRDELFDADPGQGDFRNRIAYEAFGVGVLPGWPANLLGGTARADDLIEVMAGHGLSLGEVPLALIAFTSAGHTFTDNWSVRRPIALRDPDGVVGAISEPRRLAVGRAMFRQFQDEVATIPAIGLIRARDRFRYLPPVGLIPALGDNRIDFFFEGMTVRGPTHIDASAVEPLLRESLSAPAIDTDSAHAIWLYRVAQSEIANKPDLLIFANGHLPYRADARFNLSHWNFANYPLIP</sequence>
<gene>
    <name evidence="1" type="ORF">RZN05_05000</name>
</gene>
<name>A0ABU3Y4K1_9SPHN</name>
<evidence type="ECO:0000313" key="2">
    <source>
        <dbReference type="Proteomes" id="UP001273531"/>
    </source>
</evidence>